<dbReference type="PANTHER" id="PTHR12598">
    <property type="entry name" value="COPPER HOMEOSTASIS PROTEIN CUTC"/>
    <property type="match status" value="1"/>
</dbReference>
<comment type="caution">
    <text evidence="2">Once thought to be involved in copper homeostasis, experiments in E.coli have shown this is not the case.</text>
</comment>
<name>A0A1N6HCG6_9BACT</name>
<dbReference type="InterPro" id="IPR036822">
    <property type="entry name" value="CutC-like_dom_sf"/>
</dbReference>
<dbReference type="RefSeq" id="WP_074226503.1">
    <property type="nucleotide sequence ID" value="NZ_FSRC01000003.1"/>
</dbReference>
<dbReference type="OrthoDB" id="9815677at2"/>
<proteinExistence type="inferred from homology"/>
<protein>
    <recommendedName>
        <fullName evidence="2">PF03932 family protein CutC</fullName>
    </recommendedName>
</protein>
<dbReference type="Pfam" id="PF03932">
    <property type="entry name" value="CutC"/>
    <property type="match status" value="1"/>
</dbReference>
<dbReference type="InterPro" id="IPR005627">
    <property type="entry name" value="CutC-like"/>
</dbReference>
<sequence length="248" mass="26691">MAKITLEAPVFSVEAALEAATYGVNRLELCSNFPEGGETPSAGMLKFLKSEVDIPVFVMIRPSGGNFAYTQKELMVMKRDIELLGELGADGFVFGVLTNEGSVNVAACETLIRTASGRPCTFHRAFDALSDQFEALEIIKSLGFQRILTSGGKNSVTEGLDVILALINKANGGISIMPGGGTKPEHVSVLSKTGHLTDIHASCKTWKKSPNNYVNPDVSFSDDPEAFLKDLRVDQETVSQFLDAIESI</sequence>
<keyword evidence="4" id="KW-1185">Reference proteome</keyword>
<dbReference type="PANTHER" id="PTHR12598:SF0">
    <property type="entry name" value="COPPER HOMEOSTASIS PROTEIN CUTC HOMOLOG"/>
    <property type="match status" value="1"/>
</dbReference>
<dbReference type="EMBL" id="FSRC01000003">
    <property type="protein sequence ID" value="SIO17531.1"/>
    <property type="molecule type" value="Genomic_DNA"/>
</dbReference>
<dbReference type="Proteomes" id="UP000185221">
    <property type="component" value="Unassembled WGS sequence"/>
</dbReference>
<dbReference type="AlphaFoldDB" id="A0A1N6HCG6"/>
<keyword evidence="2" id="KW-0963">Cytoplasm</keyword>
<comment type="similarity">
    <text evidence="1 2">Belongs to the CutC family.</text>
</comment>
<evidence type="ECO:0000256" key="1">
    <source>
        <dbReference type="ARBA" id="ARBA00007768"/>
    </source>
</evidence>
<dbReference type="GO" id="GO:0005737">
    <property type="term" value="C:cytoplasm"/>
    <property type="evidence" value="ECO:0007669"/>
    <property type="project" value="UniProtKB-SubCell"/>
</dbReference>
<gene>
    <name evidence="2" type="primary">cutC</name>
    <name evidence="3" type="ORF">SAMN05444394_3739</name>
</gene>
<reference evidence="4" key="1">
    <citation type="submission" date="2016-11" db="EMBL/GenBank/DDBJ databases">
        <authorList>
            <person name="Varghese N."/>
            <person name="Submissions S."/>
        </authorList>
    </citation>
    <scope>NUCLEOTIDE SEQUENCE [LARGE SCALE GENOMIC DNA]</scope>
    <source>
        <strain evidence="4">DSM 15292</strain>
    </source>
</reference>
<dbReference type="Gene3D" id="3.20.20.380">
    <property type="entry name" value="Copper homeostasis (CutC) domain"/>
    <property type="match status" value="1"/>
</dbReference>
<accession>A0A1N6HCG6</accession>
<dbReference type="HAMAP" id="MF_00795">
    <property type="entry name" value="CutC"/>
    <property type="match status" value="1"/>
</dbReference>
<evidence type="ECO:0000313" key="4">
    <source>
        <dbReference type="Proteomes" id="UP000185221"/>
    </source>
</evidence>
<dbReference type="GO" id="GO:0005507">
    <property type="term" value="F:copper ion binding"/>
    <property type="evidence" value="ECO:0007669"/>
    <property type="project" value="TreeGrafter"/>
</dbReference>
<organism evidence="3 4">
    <name type="scientific">Algoriphagus halophilus</name>
    <dbReference type="NCBI Taxonomy" id="226505"/>
    <lineage>
        <taxon>Bacteria</taxon>
        <taxon>Pseudomonadati</taxon>
        <taxon>Bacteroidota</taxon>
        <taxon>Cytophagia</taxon>
        <taxon>Cytophagales</taxon>
        <taxon>Cyclobacteriaceae</taxon>
        <taxon>Algoriphagus</taxon>
    </lineage>
</organism>
<dbReference type="STRING" id="226505.SAMN05444394_3739"/>
<evidence type="ECO:0000313" key="3">
    <source>
        <dbReference type="EMBL" id="SIO17531.1"/>
    </source>
</evidence>
<evidence type="ECO:0000256" key="2">
    <source>
        <dbReference type="HAMAP-Rule" id="MF_00795"/>
    </source>
</evidence>
<comment type="subcellular location">
    <subcellularLocation>
        <location evidence="2">Cytoplasm</location>
    </subcellularLocation>
</comment>
<dbReference type="SUPFAM" id="SSF110395">
    <property type="entry name" value="CutC-like"/>
    <property type="match status" value="1"/>
</dbReference>